<proteinExistence type="inferred from homology"/>
<dbReference type="PANTHER" id="PTHR11820">
    <property type="entry name" value="ACYLPYRUVASE"/>
    <property type="match status" value="1"/>
</dbReference>
<dbReference type="InterPro" id="IPR011234">
    <property type="entry name" value="Fumarylacetoacetase-like_C"/>
</dbReference>
<dbReference type="GO" id="GO:0016853">
    <property type="term" value="F:isomerase activity"/>
    <property type="evidence" value="ECO:0007669"/>
    <property type="project" value="UniProtKB-ARBA"/>
</dbReference>
<dbReference type="PANTHER" id="PTHR11820:SF7">
    <property type="entry name" value="ACYLPYRUVASE FAHD1, MITOCHONDRIAL"/>
    <property type="match status" value="1"/>
</dbReference>
<dbReference type="KEGG" id="daf:Desaf_0171"/>
<dbReference type="HOGENOM" id="CLU_028458_4_2_7"/>
<comment type="similarity">
    <text evidence="1">Belongs to the FAH family.</text>
</comment>
<name>F3YVD9_DESAF</name>
<keyword evidence="4" id="KW-0456">Lyase</keyword>
<evidence type="ECO:0000259" key="3">
    <source>
        <dbReference type="Pfam" id="PF01557"/>
    </source>
</evidence>
<dbReference type="GO" id="GO:0016829">
    <property type="term" value="F:lyase activity"/>
    <property type="evidence" value="ECO:0007669"/>
    <property type="project" value="UniProtKB-KW"/>
</dbReference>
<dbReference type="InterPro" id="IPR036663">
    <property type="entry name" value="Fumarylacetoacetase_C_sf"/>
</dbReference>
<sequence length="260" mass="28564">MRVLRVQYNNHTFYASLHGDELMCLNKALGLNQPIPLREVAVVPPVMPTKIVCSAINYRSHAQEMQKNVPDEPVIFLKPPSSIIGTGMPIILPAMSNRVDHEAELAVVMGKACRNLEPDEVAEHIFGYACANDVTARDLQKKDGQYGRAKGFDSFCPIGPWIETQVPDPRNLAIAARVNGNLIQQGNTRDMLFPPFELISHISKVMTLQPGDVVLTGTPEGVGPLRHGDEVRVEIEGVGILINRVVAEKAGESEKETPMQ</sequence>
<dbReference type="Pfam" id="PF01557">
    <property type="entry name" value="FAA_hydrolase"/>
    <property type="match status" value="1"/>
</dbReference>
<protein>
    <submittedName>
        <fullName evidence="4">Ureidoglycolate lyase</fullName>
    </submittedName>
</protein>
<dbReference type="GO" id="GO:0019752">
    <property type="term" value="P:carboxylic acid metabolic process"/>
    <property type="evidence" value="ECO:0007669"/>
    <property type="project" value="UniProtKB-ARBA"/>
</dbReference>
<accession>F3YVD9</accession>
<dbReference type="AlphaFoldDB" id="F3YVD9"/>
<keyword evidence="2" id="KW-0479">Metal-binding</keyword>
<dbReference type="FunFam" id="3.90.850.10:FF:000002">
    <property type="entry name" value="2-hydroxyhepta-2,4-diene-1,7-dioate isomerase"/>
    <property type="match status" value="1"/>
</dbReference>
<dbReference type="Gene3D" id="3.90.850.10">
    <property type="entry name" value="Fumarylacetoacetase-like, C-terminal domain"/>
    <property type="match status" value="1"/>
</dbReference>
<dbReference type="RefSeq" id="WP_005982840.1">
    <property type="nucleotide sequence ID" value="NC_016629.1"/>
</dbReference>
<organism evidence="4 5">
    <name type="scientific">Desulfocurvibacter africanus subsp. africanus str. Walvis Bay</name>
    <dbReference type="NCBI Taxonomy" id="690850"/>
    <lineage>
        <taxon>Bacteria</taxon>
        <taxon>Pseudomonadati</taxon>
        <taxon>Thermodesulfobacteriota</taxon>
        <taxon>Desulfovibrionia</taxon>
        <taxon>Desulfovibrionales</taxon>
        <taxon>Desulfovibrionaceae</taxon>
        <taxon>Desulfocurvibacter</taxon>
    </lineage>
</organism>
<reference evidence="4 5" key="1">
    <citation type="journal article" date="2011" name="J. Bacteriol.">
        <title>Genome sequence of the mercury-methylating and pleomorphic Desulfovibrio africanus Strain Walvis Bay.</title>
        <authorList>
            <person name="Brown S.D."/>
            <person name="Wall J.D."/>
            <person name="Kucken A.M."/>
            <person name="Gilmour C.C."/>
            <person name="Podar M."/>
            <person name="Brandt C.C."/>
            <person name="Teshima H."/>
            <person name="Detter J.C."/>
            <person name="Han C.S."/>
            <person name="Land M.L."/>
            <person name="Lucas S."/>
            <person name="Han J."/>
            <person name="Pennacchio L."/>
            <person name="Nolan M."/>
            <person name="Pitluck S."/>
            <person name="Woyke T."/>
            <person name="Goodwin L."/>
            <person name="Palumbo A.V."/>
            <person name="Elias D.A."/>
        </authorList>
    </citation>
    <scope>NUCLEOTIDE SEQUENCE [LARGE SCALE GENOMIC DNA]</scope>
    <source>
        <strain evidence="4 5">Walvis Bay</strain>
    </source>
</reference>
<evidence type="ECO:0000313" key="5">
    <source>
        <dbReference type="Proteomes" id="UP000007844"/>
    </source>
</evidence>
<feature type="domain" description="Fumarylacetoacetase-like C-terminal" evidence="3">
    <location>
        <begin position="50"/>
        <end position="246"/>
    </location>
</feature>
<dbReference type="STRING" id="690850.Desaf_0171"/>
<dbReference type="Proteomes" id="UP000007844">
    <property type="component" value="Chromosome"/>
</dbReference>
<dbReference type="eggNOG" id="COG0179">
    <property type="taxonomic scope" value="Bacteria"/>
</dbReference>
<evidence type="ECO:0000313" key="4">
    <source>
        <dbReference type="EMBL" id="EGJ48531.1"/>
    </source>
</evidence>
<dbReference type="SUPFAM" id="SSF56529">
    <property type="entry name" value="FAH"/>
    <property type="match status" value="1"/>
</dbReference>
<dbReference type="EMBL" id="CP003221">
    <property type="protein sequence ID" value="EGJ48531.1"/>
    <property type="molecule type" value="Genomic_DNA"/>
</dbReference>
<gene>
    <name evidence="4" type="ORF">Desaf_0171</name>
</gene>
<evidence type="ECO:0000256" key="1">
    <source>
        <dbReference type="ARBA" id="ARBA00010211"/>
    </source>
</evidence>
<dbReference type="GO" id="GO:0018773">
    <property type="term" value="F:acetylpyruvate hydrolase activity"/>
    <property type="evidence" value="ECO:0007669"/>
    <property type="project" value="TreeGrafter"/>
</dbReference>
<dbReference type="GO" id="GO:0046872">
    <property type="term" value="F:metal ion binding"/>
    <property type="evidence" value="ECO:0007669"/>
    <property type="project" value="UniProtKB-KW"/>
</dbReference>
<keyword evidence="5" id="KW-1185">Reference proteome</keyword>
<evidence type="ECO:0000256" key="2">
    <source>
        <dbReference type="ARBA" id="ARBA00022723"/>
    </source>
</evidence>